<organism evidence="1 2">
    <name type="scientific">Anabaena cylindrica (strain ATCC 27899 / PCC 7122)</name>
    <dbReference type="NCBI Taxonomy" id="272123"/>
    <lineage>
        <taxon>Bacteria</taxon>
        <taxon>Bacillati</taxon>
        <taxon>Cyanobacteriota</taxon>
        <taxon>Cyanophyceae</taxon>
        <taxon>Nostocales</taxon>
        <taxon>Nostocaceae</taxon>
        <taxon>Anabaena</taxon>
    </lineage>
</organism>
<keyword evidence="2" id="KW-1185">Reference proteome</keyword>
<reference evidence="2" key="1">
    <citation type="journal article" date="2013" name="Proc. Natl. Acad. Sci. U.S.A.">
        <title>Improving the coverage of the cyanobacterial phylum using diversity-driven genome sequencing.</title>
        <authorList>
            <person name="Shih P.M."/>
            <person name="Wu D."/>
            <person name="Latifi A."/>
            <person name="Axen S.D."/>
            <person name="Fewer D.P."/>
            <person name="Talla E."/>
            <person name="Calteau A."/>
            <person name="Cai F."/>
            <person name="Tandeau de Marsac N."/>
            <person name="Rippka R."/>
            <person name="Herdman M."/>
            <person name="Sivonen K."/>
            <person name="Coursin T."/>
            <person name="Laurent T."/>
            <person name="Goodwin L."/>
            <person name="Nolan M."/>
            <person name="Davenport K.W."/>
            <person name="Han C.S."/>
            <person name="Rubin E.M."/>
            <person name="Eisen J.A."/>
            <person name="Woyke T."/>
            <person name="Gugger M."/>
            <person name="Kerfeld C.A."/>
        </authorList>
    </citation>
    <scope>NUCLEOTIDE SEQUENCE [LARGE SCALE GENOMIC DNA]</scope>
    <source>
        <strain evidence="2">ATCC 27899 / PCC 7122</strain>
    </source>
</reference>
<dbReference type="AlphaFoldDB" id="K9ZEW9"/>
<gene>
    <name evidence="1" type="ordered locus">Anacy_2259</name>
</gene>
<evidence type="ECO:0000313" key="1">
    <source>
        <dbReference type="EMBL" id="AFZ57716.1"/>
    </source>
</evidence>
<dbReference type="HOGENOM" id="CLU_2696407_0_0_3"/>
<protein>
    <submittedName>
        <fullName evidence="1">Uncharacterized protein</fullName>
    </submittedName>
</protein>
<dbReference type="EMBL" id="CP003659">
    <property type="protein sequence ID" value="AFZ57716.1"/>
    <property type="molecule type" value="Genomic_DNA"/>
</dbReference>
<evidence type="ECO:0000313" key="2">
    <source>
        <dbReference type="Proteomes" id="UP000010474"/>
    </source>
</evidence>
<sequence length="73" mass="8342">MVNNKKDGVQPVCGIISKNILVIPAIYQAAIVNECQNAKYLFNPRLSTRTEKPNLHQVERTIMQLLLMQKFSQ</sequence>
<proteinExistence type="predicted"/>
<accession>K9ZEW9</accession>
<dbReference type="Proteomes" id="UP000010474">
    <property type="component" value="Chromosome"/>
</dbReference>
<dbReference type="KEGG" id="acy:Anacy_2259"/>
<name>K9ZEW9_ANACC</name>